<evidence type="ECO:0000256" key="3">
    <source>
        <dbReference type="ARBA" id="ARBA00023172"/>
    </source>
</evidence>
<evidence type="ECO:0000313" key="8">
    <source>
        <dbReference type="Proteomes" id="UP000429958"/>
    </source>
</evidence>
<dbReference type="InterPro" id="IPR006118">
    <property type="entry name" value="Recombinase_CS"/>
</dbReference>
<dbReference type="PANTHER" id="PTHR30461">
    <property type="entry name" value="DNA-INVERTASE FROM LAMBDOID PROPHAGE"/>
    <property type="match status" value="1"/>
</dbReference>
<dbReference type="PANTHER" id="PTHR30461:SF2">
    <property type="entry name" value="SERINE RECOMBINASE PINE-RELATED"/>
    <property type="match status" value="1"/>
</dbReference>
<dbReference type="RefSeq" id="WP_154473385.1">
    <property type="nucleotide sequence ID" value="NZ_DBEWUL010000071.1"/>
</dbReference>
<name>A0A7X2NN62_9CLOT</name>
<dbReference type="AlphaFoldDB" id="A0A7X2NN62"/>
<evidence type="ECO:0000256" key="2">
    <source>
        <dbReference type="ARBA" id="ARBA00023125"/>
    </source>
</evidence>
<dbReference type="GO" id="GO:0015074">
    <property type="term" value="P:DNA integration"/>
    <property type="evidence" value="ECO:0007669"/>
    <property type="project" value="UniProtKB-KW"/>
</dbReference>
<keyword evidence="8" id="KW-1185">Reference proteome</keyword>
<evidence type="ECO:0000256" key="5">
    <source>
        <dbReference type="PROSITE-ProRule" id="PRU10137"/>
    </source>
</evidence>
<dbReference type="InterPro" id="IPR036162">
    <property type="entry name" value="Resolvase-like_N_sf"/>
</dbReference>
<feature type="domain" description="Resolvase/invertase-type recombinase catalytic" evidence="6">
    <location>
        <begin position="4"/>
        <end position="148"/>
    </location>
</feature>
<dbReference type="InterPro" id="IPR006119">
    <property type="entry name" value="Resolv_N"/>
</dbReference>
<proteinExistence type="predicted"/>
<feature type="active site" description="O-(5'-phospho-DNA)-serine intermediate" evidence="4 5">
    <location>
        <position position="12"/>
    </location>
</feature>
<dbReference type="CDD" id="cd03768">
    <property type="entry name" value="SR_ResInv"/>
    <property type="match status" value="1"/>
</dbReference>
<comment type="caution">
    <text evidence="7">The sequence shown here is derived from an EMBL/GenBank/DDBJ whole genome shotgun (WGS) entry which is preliminary data.</text>
</comment>
<evidence type="ECO:0000259" key="6">
    <source>
        <dbReference type="PROSITE" id="PS51736"/>
    </source>
</evidence>
<dbReference type="SUPFAM" id="SSF53041">
    <property type="entry name" value="Resolvase-like"/>
    <property type="match status" value="1"/>
</dbReference>
<evidence type="ECO:0000256" key="4">
    <source>
        <dbReference type="PIRSR" id="PIRSR606118-50"/>
    </source>
</evidence>
<sequence length="205" mass="23697">MERTTYGYIRVSSADQNEDRQVIAMREQAIPEQNIYTDKQSGKDFDRPQYKRLVKMLKAGDLLYLLSIDRLGRNYEEIQNQWRLLTKDIGVDICVLDMPLLDTRNGKDLMGAFIADLVLQILSFVAQKERENIRKRQAEGIAAAKARGVVFGRPFVNAPDDFLQIVTEWRKNSIPFSEALSRSGLSSSTFYRRLREQQMVKATRE</sequence>
<dbReference type="EMBL" id="VUMD01000016">
    <property type="protein sequence ID" value="MSS37949.1"/>
    <property type="molecule type" value="Genomic_DNA"/>
</dbReference>
<protein>
    <submittedName>
        <fullName evidence="7">Recombinase family protein</fullName>
    </submittedName>
</protein>
<dbReference type="GO" id="GO:0000150">
    <property type="term" value="F:DNA strand exchange activity"/>
    <property type="evidence" value="ECO:0007669"/>
    <property type="project" value="InterPro"/>
</dbReference>
<evidence type="ECO:0000313" key="7">
    <source>
        <dbReference type="EMBL" id="MSS37949.1"/>
    </source>
</evidence>
<organism evidence="7 8">
    <name type="scientific">Clostridium porci</name>
    <dbReference type="NCBI Taxonomy" id="2605778"/>
    <lineage>
        <taxon>Bacteria</taxon>
        <taxon>Bacillati</taxon>
        <taxon>Bacillota</taxon>
        <taxon>Clostridia</taxon>
        <taxon>Eubacteriales</taxon>
        <taxon>Clostridiaceae</taxon>
        <taxon>Clostridium</taxon>
    </lineage>
</organism>
<reference evidence="7 8" key="1">
    <citation type="submission" date="2019-08" db="EMBL/GenBank/DDBJ databases">
        <title>In-depth cultivation of the pig gut microbiome towards novel bacterial diversity and tailored functional studies.</title>
        <authorList>
            <person name="Wylensek D."/>
            <person name="Hitch T.C.A."/>
            <person name="Clavel T."/>
        </authorList>
    </citation>
    <scope>NUCLEOTIDE SEQUENCE [LARGE SCALE GENOMIC DNA]</scope>
    <source>
        <strain evidence="7 8">WCA-389-WT-23D1</strain>
    </source>
</reference>
<gene>
    <name evidence="7" type="ORF">FYJ39_15645</name>
</gene>
<dbReference type="Proteomes" id="UP000429958">
    <property type="component" value="Unassembled WGS sequence"/>
</dbReference>
<dbReference type="GO" id="GO:0003677">
    <property type="term" value="F:DNA binding"/>
    <property type="evidence" value="ECO:0007669"/>
    <property type="project" value="UniProtKB-KW"/>
</dbReference>
<accession>A0A7X2NN62</accession>
<dbReference type="InterPro" id="IPR050639">
    <property type="entry name" value="SSR_resolvase"/>
</dbReference>
<keyword evidence="3" id="KW-0233">DNA recombination</keyword>
<dbReference type="PROSITE" id="PS51736">
    <property type="entry name" value="RECOMBINASES_3"/>
    <property type="match status" value="1"/>
</dbReference>
<dbReference type="PROSITE" id="PS00397">
    <property type="entry name" value="RECOMBINASES_1"/>
    <property type="match status" value="1"/>
</dbReference>
<evidence type="ECO:0000256" key="1">
    <source>
        <dbReference type="ARBA" id="ARBA00022908"/>
    </source>
</evidence>
<dbReference type="SMART" id="SM00857">
    <property type="entry name" value="Resolvase"/>
    <property type="match status" value="1"/>
</dbReference>
<dbReference type="Pfam" id="PF00239">
    <property type="entry name" value="Resolvase"/>
    <property type="match status" value="1"/>
</dbReference>
<keyword evidence="1" id="KW-0229">DNA integration</keyword>
<dbReference type="Gene3D" id="3.40.50.1390">
    <property type="entry name" value="Resolvase, N-terminal catalytic domain"/>
    <property type="match status" value="1"/>
</dbReference>
<keyword evidence="2" id="KW-0238">DNA-binding</keyword>